<dbReference type="Proteomes" id="UP000327493">
    <property type="component" value="Chromosome 9"/>
</dbReference>
<evidence type="ECO:0000313" key="4">
    <source>
        <dbReference type="Proteomes" id="UP000327493"/>
    </source>
</evidence>
<dbReference type="PANTHER" id="PTHR46190:SF1">
    <property type="entry name" value="SI:CH211-201H21.5"/>
    <property type="match status" value="1"/>
</dbReference>
<gene>
    <name evidence="3" type="ORF">FQN60_013099</name>
</gene>
<comment type="similarity">
    <text evidence="1">Belongs to the IUNH family.</text>
</comment>
<sequence length="618" mass="67526">MSQSPSDPTWAPPDWPALKSAACLGFTIHRGSLVDKSIIGADGVELLTGVCDRAGPRQVEFCTRSPPDPRSVPDEGADQTAFLFPISGPLQPRRFSWPRQVNMAKKQVIIDTDCGIDDAQAIMMALAAPTIQVVAITCVFGNAAVENVCQNVLRVLSVCEREGIPVFRGSGGPLVGASNPVSNHFGTDGLGDVIKDKDPQWEVKIQREHAVSLVALGPLTNLALAVRLDPCFPRKLKDLYIMGGNMEGKGNVTLCAEFNFALDPESAYIVLEEFLCPTYLASWEYSCRNALTWEFFEELINQDAAAAVFMKMITSKCWAYSKDAMKSKRDVYFGPGFVSYDAYAMAACIDGSVVTERMECPVRVELQGSMTRGMLALDRTNELKKSHSVFVLTKCDVAKLAGGDGAGLLTRSVSVVELVAGGKGCMAESALVDQMELPKGVVADQGLREPRDSKLGEVGGGELVPAVIDLFRKGSAFIVWRESCWRLSASAWVEKKTVGSLESCIDGAAAVAQLWPWDAGQQFGQERGAPFFQLPINCQNKHRGDIRQLQRTGSSEKIRWHILHRRGRGFCEAVMAQLNFDPGGPVVWYSELFGWLAGRQLEVLLGLRLYSLWSSARK</sequence>
<keyword evidence="4" id="KW-1185">Reference proteome</keyword>
<dbReference type="CDD" id="cd02649">
    <property type="entry name" value="nuc_hydro_CeIAG"/>
    <property type="match status" value="1"/>
</dbReference>
<proteinExistence type="inferred from homology"/>
<dbReference type="InterPro" id="IPR001910">
    <property type="entry name" value="Inosine/uridine_hydrolase_dom"/>
</dbReference>
<organism evidence="3 4">
    <name type="scientific">Etheostoma spectabile</name>
    <name type="common">orangethroat darter</name>
    <dbReference type="NCBI Taxonomy" id="54343"/>
    <lineage>
        <taxon>Eukaryota</taxon>
        <taxon>Metazoa</taxon>
        <taxon>Chordata</taxon>
        <taxon>Craniata</taxon>
        <taxon>Vertebrata</taxon>
        <taxon>Euteleostomi</taxon>
        <taxon>Actinopterygii</taxon>
        <taxon>Neopterygii</taxon>
        <taxon>Teleostei</taxon>
        <taxon>Neoteleostei</taxon>
        <taxon>Acanthomorphata</taxon>
        <taxon>Eupercaria</taxon>
        <taxon>Perciformes</taxon>
        <taxon>Percoidei</taxon>
        <taxon>Percidae</taxon>
        <taxon>Etheostomatinae</taxon>
        <taxon>Etheostoma</taxon>
    </lineage>
</organism>
<reference evidence="3 4" key="1">
    <citation type="submission" date="2019-08" db="EMBL/GenBank/DDBJ databases">
        <title>A chromosome-level genome assembly, high-density linkage maps, and genome scans reveal the genomic architecture of hybrid incompatibilities underlying speciation via character displacement in darters (Percidae: Etheostominae).</title>
        <authorList>
            <person name="Moran R.L."/>
            <person name="Catchen J.M."/>
            <person name="Fuller R.C."/>
        </authorList>
    </citation>
    <scope>NUCLEOTIDE SEQUENCE [LARGE SCALE GENOMIC DNA]</scope>
    <source>
        <strain evidence="3">EspeVRDwgs_2016</strain>
        <tissue evidence="3">Muscle</tissue>
    </source>
</reference>
<evidence type="ECO:0000313" key="3">
    <source>
        <dbReference type="EMBL" id="KAA8589734.1"/>
    </source>
</evidence>
<accession>A0A5J5D8M4</accession>
<dbReference type="Gene3D" id="3.90.245.10">
    <property type="entry name" value="Ribonucleoside hydrolase-like"/>
    <property type="match status" value="1"/>
</dbReference>
<dbReference type="InterPro" id="IPR052775">
    <property type="entry name" value="IUN_hydrolase"/>
</dbReference>
<dbReference type="EMBL" id="VOFY01000009">
    <property type="protein sequence ID" value="KAA8589734.1"/>
    <property type="molecule type" value="Genomic_DNA"/>
</dbReference>
<dbReference type="SUPFAM" id="SSF53590">
    <property type="entry name" value="Nucleoside hydrolase"/>
    <property type="match status" value="1"/>
</dbReference>
<dbReference type="PANTHER" id="PTHR46190">
    <property type="entry name" value="SI:CH211-201H21.5-RELATED"/>
    <property type="match status" value="1"/>
</dbReference>
<evidence type="ECO:0000256" key="1">
    <source>
        <dbReference type="ARBA" id="ARBA00009176"/>
    </source>
</evidence>
<dbReference type="AlphaFoldDB" id="A0A5J5D8M4"/>
<dbReference type="GO" id="GO:0016799">
    <property type="term" value="F:hydrolase activity, hydrolyzing N-glycosyl compounds"/>
    <property type="evidence" value="ECO:0007669"/>
    <property type="project" value="InterPro"/>
</dbReference>
<dbReference type="Pfam" id="PF01156">
    <property type="entry name" value="IU_nuc_hydro"/>
    <property type="match status" value="1"/>
</dbReference>
<protein>
    <recommendedName>
        <fullName evidence="2">Inosine/uridine-preferring nucleoside hydrolase domain-containing protein</fullName>
    </recommendedName>
</protein>
<evidence type="ECO:0000259" key="2">
    <source>
        <dbReference type="Pfam" id="PF01156"/>
    </source>
</evidence>
<dbReference type="InterPro" id="IPR036452">
    <property type="entry name" value="Ribo_hydro-like"/>
</dbReference>
<comment type="caution">
    <text evidence="3">The sequence shown here is derived from an EMBL/GenBank/DDBJ whole genome shotgun (WGS) entry which is preliminary data.</text>
</comment>
<name>A0A5J5D8M4_9PERO</name>
<feature type="domain" description="Inosine/uridine-preferring nucleoside hydrolase" evidence="2">
    <location>
        <begin position="108"/>
        <end position="399"/>
    </location>
</feature>